<proteinExistence type="predicted"/>
<evidence type="ECO:0000313" key="1">
    <source>
        <dbReference type="EMBL" id="GAD02945.1"/>
    </source>
</evidence>
<gene>
    <name evidence="1" type="ORF">AALB_3025</name>
</gene>
<dbReference type="OrthoDB" id="6214351at2"/>
<dbReference type="STRING" id="1331007.AALB_3025"/>
<dbReference type="EMBL" id="BARX01000021">
    <property type="protein sequence ID" value="GAD02945.1"/>
    <property type="molecule type" value="Genomic_DNA"/>
</dbReference>
<name>R9PNS0_AGAAL</name>
<dbReference type="RefSeq" id="WP_016402712.1">
    <property type="nucleotide sequence ID" value="NZ_BARX01000021.1"/>
</dbReference>
<sequence>MKVAVLDYDLDSGEDEPGLDYLVEAAAQIDIELELIPLPEARAHRLVQNGELDGEAFPYEIPTRDSSHMIKIDVPIESSSLWIWVPHDQNCVNDPNQLSNFKPVGLNGIPYFDIFYQLSEMGFEKVSTPHIMVEMLRRGRADYFPATKRSIEFLLDETDQALIKPCFNEPFITITSYFYLNEKHHAIAELFQQELAEVVSLHPDDDDD</sequence>
<keyword evidence="2" id="KW-1185">Reference proteome</keyword>
<comment type="caution">
    <text evidence="1">The sequence shown here is derived from an EMBL/GenBank/DDBJ whole genome shotgun (WGS) entry which is preliminary data.</text>
</comment>
<accession>R9PNS0</accession>
<reference evidence="1" key="1">
    <citation type="journal article" date="2013" name="Genome Announc.">
        <title>Draft Genome Sequence of Agarivorans albus Strain MKT 106T, an Agarolytic Marine Bacterium.</title>
        <authorList>
            <person name="Yasuike M."/>
            <person name="Nakamura Y."/>
            <person name="Kai W."/>
            <person name="Fujiwara A."/>
            <person name="Fukui Y."/>
            <person name="Satomi M."/>
            <person name="Sano M."/>
        </authorList>
    </citation>
    <scope>NUCLEOTIDE SEQUENCE [LARGE SCALE GENOMIC DNA]</scope>
</reference>
<organism evidence="1 2">
    <name type="scientific">Agarivorans albus MKT 106</name>
    <dbReference type="NCBI Taxonomy" id="1331007"/>
    <lineage>
        <taxon>Bacteria</taxon>
        <taxon>Pseudomonadati</taxon>
        <taxon>Pseudomonadota</taxon>
        <taxon>Gammaproteobacteria</taxon>
        <taxon>Alteromonadales</taxon>
        <taxon>Alteromonadaceae</taxon>
        <taxon>Agarivorans</taxon>
    </lineage>
</organism>
<protein>
    <submittedName>
        <fullName evidence="1">Uncharacterized protein</fullName>
    </submittedName>
</protein>
<evidence type="ECO:0000313" key="2">
    <source>
        <dbReference type="Proteomes" id="UP000014461"/>
    </source>
</evidence>
<dbReference type="Proteomes" id="UP000014461">
    <property type="component" value="Unassembled WGS sequence"/>
</dbReference>
<dbReference type="SUPFAM" id="SSF53850">
    <property type="entry name" value="Periplasmic binding protein-like II"/>
    <property type="match status" value="1"/>
</dbReference>
<dbReference type="AlphaFoldDB" id="R9PNS0"/>